<dbReference type="AlphaFoldDB" id="H1DEF8"/>
<accession>H1DEF8</accession>
<dbReference type="EMBL" id="ADMC01000007">
    <property type="protein sequence ID" value="EHP50055.1"/>
    <property type="molecule type" value="Genomic_DNA"/>
</dbReference>
<dbReference type="PANTHER" id="PTHR48094:SF19">
    <property type="entry name" value="DJ-1_PFPI DOMAIN-CONTAINING PROTEIN"/>
    <property type="match status" value="1"/>
</dbReference>
<dbReference type="STRING" id="742817.HMPREF9449_00644"/>
<dbReference type="InterPro" id="IPR029062">
    <property type="entry name" value="Class_I_gatase-like"/>
</dbReference>
<comment type="caution">
    <text evidence="2">The sequence shown here is derived from an EMBL/GenBank/DDBJ whole genome shotgun (WGS) entry which is preliminary data.</text>
</comment>
<evidence type="ECO:0000313" key="3">
    <source>
        <dbReference type="Proteomes" id="UP000004892"/>
    </source>
</evidence>
<dbReference type="PANTHER" id="PTHR48094">
    <property type="entry name" value="PROTEIN/NUCLEIC ACID DEGLYCASE DJ-1-RELATED"/>
    <property type="match status" value="1"/>
</dbReference>
<feature type="domain" description="DJ-1/PfpI" evidence="1">
    <location>
        <begin position="4"/>
        <end position="173"/>
    </location>
</feature>
<dbReference type="RefSeq" id="WP_009135792.1">
    <property type="nucleotide sequence ID" value="NZ_JH594596.1"/>
</dbReference>
<dbReference type="Gene3D" id="3.40.50.880">
    <property type="match status" value="1"/>
</dbReference>
<protein>
    <recommendedName>
        <fullName evidence="1">DJ-1/PfpI domain-containing protein</fullName>
    </recommendedName>
</protein>
<gene>
    <name evidence="2" type="ORF">HMPREF9449_00644</name>
</gene>
<dbReference type="eggNOG" id="COG0693">
    <property type="taxonomic scope" value="Bacteria"/>
</dbReference>
<name>H1DEF8_9BACT</name>
<dbReference type="SUPFAM" id="SSF52317">
    <property type="entry name" value="Class I glutamine amidotransferase-like"/>
    <property type="match status" value="1"/>
</dbReference>
<dbReference type="CDD" id="cd03140">
    <property type="entry name" value="GATase1_PfpI_3"/>
    <property type="match status" value="1"/>
</dbReference>
<sequence length="202" mass="22296">MKQKVLFLLLNDYADWEGAFLASSLNAGVMPGSEVKFTAYTLAPTLNKVRSLGGFQTLPDYSFQTMPKDYAALILIGGMQWQSPEAEQVVPLVQDALQRGKIVGAICNAASFLAAHGFLNQVNHTGNTLPQLKLWGGERYTNEAGYREEQAVSDKNIVTANGTGYLEFTRELLLLLQADTPERIEASYDFSKNGLVKFTKEH</sequence>
<evidence type="ECO:0000259" key="1">
    <source>
        <dbReference type="Pfam" id="PF01965"/>
    </source>
</evidence>
<dbReference type="PATRIC" id="fig|742817.3.peg.685"/>
<evidence type="ECO:0000313" key="2">
    <source>
        <dbReference type="EMBL" id="EHP50055.1"/>
    </source>
</evidence>
<dbReference type="InterPro" id="IPR050325">
    <property type="entry name" value="Prot/Nucl_acid_deglycase"/>
</dbReference>
<organism evidence="2 3">
    <name type="scientific">Odoribacter laneus YIT 12061</name>
    <dbReference type="NCBI Taxonomy" id="742817"/>
    <lineage>
        <taxon>Bacteria</taxon>
        <taxon>Pseudomonadati</taxon>
        <taxon>Bacteroidota</taxon>
        <taxon>Bacteroidia</taxon>
        <taxon>Bacteroidales</taxon>
        <taxon>Odoribacteraceae</taxon>
        <taxon>Odoribacter</taxon>
    </lineage>
</organism>
<dbReference type="GeneID" id="98068277"/>
<proteinExistence type="predicted"/>
<dbReference type="InterPro" id="IPR002818">
    <property type="entry name" value="DJ-1/PfpI"/>
</dbReference>
<keyword evidence="3" id="KW-1185">Reference proteome</keyword>
<reference evidence="2 3" key="1">
    <citation type="submission" date="2012-01" db="EMBL/GenBank/DDBJ databases">
        <title>The Genome Sequence of Odoribacter laneus YIT 12061.</title>
        <authorList>
            <consortium name="The Broad Institute Genome Sequencing Platform"/>
            <person name="Earl A."/>
            <person name="Ward D."/>
            <person name="Feldgarden M."/>
            <person name="Gevers D."/>
            <person name="Morotomi M."/>
            <person name="Young S.K."/>
            <person name="Zeng Q."/>
            <person name="Gargeya S."/>
            <person name="Fitzgerald M."/>
            <person name="Haas B."/>
            <person name="Abouelleil A."/>
            <person name="Alvarado L."/>
            <person name="Arachchi H.M."/>
            <person name="Berlin A."/>
            <person name="Chapman S.B."/>
            <person name="Gearin G."/>
            <person name="Goldberg J."/>
            <person name="Griggs A."/>
            <person name="Gujja S."/>
            <person name="Hansen M."/>
            <person name="Heiman D."/>
            <person name="Howarth C."/>
            <person name="Larimer J."/>
            <person name="Lui A."/>
            <person name="MacDonald P.J.P."/>
            <person name="McCowen C."/>
            <person name="Montmayeur A."/>
            <person name="Murphy C."/>
            <person name="Neiman D."/>
            <person name="Pearson M."/>
            <person name="Priest M."/>
            <person name="Roberts A."/>
            <person name="Saif S."/>
            <person name="Shea T."/>
            <person name="Sisk P."/>
            <person name="Stolte C."/>
            <person name="Sykes S."/>
            <person name="Wortman J."/>
            <person name="Nusbaum C."/>
            <person name="Birren B."/>
        </authorList>
    </citation>
    <scope>NUCLEOTIDE SEQUENCE [LARGE SCALE GENOMIC DNA]</scope>
    <source>
        <strain evidence="2 3">YIT 12061</strain>
    </source>
</reference>
<dbReference type="GO" id="GO:0005737">
    <property type="term" value="C:cytoplasm"/>
    <property type="evidence" value="ECO:0007669"/>
    <property type="project" value="TreeGrafter"/>
</dbReference>
<dbReference type="Pfam" id="PF01965">
    <property type="entry name" value="DJ-1_PfpI"/>
    <property type="match status" value="1"/>
</dbReference>
<dbReference type="HOGENOM" id="CLU_000445_44_5_10"/>
<dbReference type="Proteomes" id="UP000004892">
    <property type="component" value="Unassembled WGS sequence"/>
</dbReference>